<keyword evidence="1" id="KW-1133">Transmembrane helix</keyword>
<name>A0A4V6AX67_STRGB</name>
<dbReference type="Proteomes" id="UP000308632">
    <property type="component" value="Unassembled WGS sequence"/>
</dbReference>
<dbReference type="AlphaFoldDB" id="A0A4V6AX67"/>
<proteinExistence type="predicted"/>
<comment type="caution">
    <text evidence="2">The sequence shown here is derived from an EMBL/GenBank/DDBJ whole genome shotgun (WGS) entry which is preliminary data.</text>
</comment>
<dbReference type="EMBL" id="SZPR01000021">
    <property type="protein sequence ID" value="TKT06633.1"/>
    <property type="molecule type" value="Genomic_DNA"/>
</dbReference>
<gene>
    <name evidence="2" type="ORF">E4U92_26670</name>
</gene>
<reference evidence="2 3" key="1">
    <citation type="submission" date="2019-04" db="EMBL/GenBank/DDBJ databases">
        <title>Streptomyces lasaliensis sp.nov., an Actinomycete isolated from soil which produces the polyether antibiotic lasalocid.</title>
        <authorList>
            <person name="Erwin G."/>
            <person name="Haber C."/>
        </authorList>
    </citation>
    <scope>NUCLEOTIDE SEQUENCE [LARGE SCALE GENOMIC DNA]</scope>
    <source>
        <strain evidence="2 3">DSM 40089</strain>
    </source>
</reference>
<protein>
    <submittedName>
        <fullName evidence="2">Uncharacterized protein</fullName>
    </submittedName>
</protein>
<keyword evidence="1" id="KW-0812">Transmembrane</keyword>
<sequence>MYRQLHHEISAVGSALVATAVNMAVMAAVRGWSPASAGQPVKYLAWLLAMVAVLTVVEGVTETRVYRTAAPLPEDVQPPADPVGRHLVRPGILCALILTSLVPALVWEPAFTLLPLGLAVAWVPDIVVVALWERRHGRLVWRDHPVKGALYATSPAGRRPPPDGGGQPG</sequence>
<feature type="transmembrane region" description="Helical" evidence="1">
    <location>
        <begin position="113"/>
        <end position="132"/>
    </location>
</feature>
<evidence type="ECO:0000256" key="1">
    <source>
        <dbReference type="SAM" id="Phobius"/>
    </source>
</evidence>
<organism evidence="2 3">
    <name type="scientific">Streptomyces galbus</name>
    <dbReference type="NCBI Taxonomy" id="33898"/>
    <lineage>
        <taxon>Bacteria</taxon>
        <taxon>Bacillati</taxon>
        <taxon>Actinomycetota</taxon>
        <taxon>Actinomycetes</taxon>
        <taxon>Kitasatosporales</taxon>
        <taxon>Streptomycetaceae</taxon>
        <taxon>Streptomyces</taxon>
    </lineage>
</organism>
<accession>A0A4V6AX67</accession>
<feature type="transmembrane region" description="Helical" evidence="1">
    <location>
        <begin position="12"/>
        <end position="32"/>
    </location>
</feature>
<keyword evidence="1" id="KW-0472">Membrane</keyword>
<dbReference type="RefSeq" id="WP_137303007.1">
    <property type="nucleotide sequence ID" value="NZ_BMVD01000022.1"/>
</dbReference>
<feature type="transmembrane region" description="Helical" evidence="1">
    <location>
        <begin position="44"/>
        <end position="66"/>
    </location>
</feature>
<feature type="transmembrane region" description="Helical" evidence="1">
    <location>
        <begin position="87"/>
        <end position="107"/>
    </location>
</feature>
<evidence type="ECO:0000313" key="2">
    <source>
        <dbReference type="EMBL" id="TKT06633.1"/>
    </source>
</evidence>
<evidence type="ECO:0000313" key="3">
    <source>
        <dbReference type="Proteomes" id="UP000308632"/>
    </source>
</evidence>